<protein>
    <submittedName>
        <fullName evidence="3">Uncharacterized protein LOC115877829</fullName>
    </submittedName>
</protein>
<accession>A0A6J2XF91</accession>
<dbReference type="KEGG" id="soy:115877829"/>
<feature type="compositionally biased region" description="Basic residues" evidence="1">
    <location>
        <begin position="34"/>
        <end position="43"/>
    </location>
</feature>
<sequence length="310" mass="35355">MPKRRRFTSESDSDELTSERARLRRKLERLETKRKSKGKQIRRRIIESDSDDSSGSYSLDRRQELHEVQVHRENEIPDNLCEETLSVVPDEVLKLFGEEPLGDEPTWGEEVKSIIADRWNKYLVLGITKQEKEDLKKKYPVPKNIRFLQGPEINPEISESITDAQKNHDKYMSIVQNQLGNGLSALAKGLNALLVDKANADVGSKVMPCLIDAGKVITDAFHMITKSRKFHIEANLNPTVKKIVRDSKPDKFLCGENFSEKFKEAKNHQRTGKELKFAKANFVVNRQSSSTTYARSSGQSVRRSLGTSRL</sequence>
<keyword evidence="2" id="KW-1185">Reference proteome</keyword>
<gene>
    <name evidence="3" type="primary">LOC115877829</name>
</gene>
<feature type="region of interest" description="Disordered" evidence="1">
    <location>
        <begin position="27"/>
        <end position="58"/>
    </location>
</feature>
<evidence type="ECO:0000313" key="3">
    <source>
        <dbReference type="RefSeq" id="XP_030750018.1"/>
    </source>
</evidence>
<dbReference type="Proteomes" id="UP000504635">
    <property type="component" value="Unplaced"/>
</dbReference>
<feature type="region of interest" description="Disordered" evidence="1">
    <location>
        <begin position="291"/>
        <end position="310"/>
    </location>
</feature>
<dbReference type="AlphaFoldDB" id="A0A6J2XF91"/>
<reference evidence="3" key="1">
    <citation type="submission" date="2025-08" db="UniProtKB">
        <authorList>
            <consortium name="RefSeq"/>
        </authorList>
    </citation>
    <scope>IDENTIFICATION</scope>
    <source>
        <tissue evidence="3">Gonads</tissue>
    </source>
</reference>
<dbReference type="RefSeq" id="XP_030750018.1">
    <property type="nucleotide sequence ID" value="XM_030894158.1"/>
</dbReference>
<dbReference type="PANTHER" id="PTHR34239">
    <property type="entry name" value="APPLE DOMAIN-CONTAINING PROTEIN"/>
    <property type="match status" value="1"/>
</dbReference>
<feature type="region of interest" description="Disordered" evidence="1">
    <location>
        <begin position="1"/>
        <end position="20"/>
    </location>
</feature>
<organism evidence="2 3">
    <name type="scientific">Sitophilus oryzae</name>
    <name type="common">Rice weevil</name>
    <name type="synonym">Curculio oryzae</name>
    <dbReference type="NCBI Taxonomy" id="7048"/>
    <lineage>
        <taxon>Eukaryota</taxon>
        <taxon>Metazoa</taxon>
        <taxon>Ecdysozoa</taxon>
        <taxon>Arthropoda</taxon>
        <taxon>Hexapoda</taxon>
        <taxon>Insecta</taxon>
        <taxon>Pterygota</taxon>
        <taxon>Neoptera</taxon>
        <taxon>Endopterygota</taxon>
        <taxon>Coleoptera</taxon>
        <taxon>Polyphaga</taxon>
        <taxon>Cucujiformia</taxon>
        <taxon>Curculionidae</taxon>
        <taxon>Dryophthorinae</taxon>
        <taxon>Sitophilus</taxon>
    </lineage>
</organism>
<dbReference type="InParanoid" id="A0A6J2XF91"/>
<dbReference type="OrthoDB" id="6709578at2759"/>
<evidence type="ECO:0000313" key="2">
    <source>
        <dbReference type="Proteomes" id="UP000504635"/>
    </source>
</evidence>
<evidence type="ECO:0000256" key="1">
    <source>
        <dbReference type="SAM" id="MobiDB-lite"/>
    </source>
</evidence>
<dbReference type="GeneID" id="115877829"/>
<dbReference type="PANTHER" id="PTHR34239:SF2">
    <property type="entry name" value="TRANSPOSABLE ELEMENT P TRANSPOSASE_THAP9 CONSERVED DOMAIN-CONTAINING PROTEIN"/>
    <property type="match status" value="1"/>
</dbReference>
<name>A0A6J2XF91_SITOR</name>
<proteinExistence type="predicted"/>